<dbReference type="eggNOG" id="COG0604">
    <property type="taxonomic scope" value="Bacteria"/>
</dbReference>
<dbReference type="Pfam" id="PF00107">
    <property type="entry name" value="ADH_zinc_N"/>
    <property type="match status" value="1"/>
</dbReference>
<evidence type="ECO:0000259" key="1">
    <source>
        <dbReference type="SMART" id="SM00829"/>
    </source>
</evidence>
<proteinExistence type="predicted"/>
<sequence>MQSFEGSAYGTLDHFELVDRDIPEPGARQVRIRVAAAALGFVDGLIIQGRYQYKPPLPYVPGGEIAGVVDAVGAEVHHLSAGDRVATWQFGGGLAEYTLAPADEVEPIPANLAFADAAAILLDYQTAQYALFGRGGVRAGETVLVAGAAGGVGAAAVQLAAKAGAYVIAAASTPEKRDRVRALGAQAAINSAGPDIRAEIKAAAPRGVVDVVVDPVGGPTFEALFRSLAKEGRHLVIGFAAGSIPALPANLALLKSAALIGVEIRHFLASRPAEARAARAALFEQVASGALAPPPLIPFPLVQAREALATASCRDKTGKVVVIQQPDALASDASRNS</sequence>
<dbReference type="Proteomes" id="UP000008207">
    <property type="component" value="Chromosome"/>
</dbReference>
<dbReference type="InterPro" id="IPR051397">
    <property type="entry name" value="Zn-ADH-like_protein"/>
</dbReference>
<dbReference type="PANTHER" id="PTHR43677:SF4">
    <property type="entry name" value="QUINONE OXIDOREDUCTASE-LIKE PROTEIN 2"/>
    <property type="match status" value="1"/>
</dbReference>
<name>B8IC04_METNO</name>
<dbReference type="KEGG" id="mno:Mnod_6401"/>
<protein>
    <submittedName>
        <fullName evidence="2">Alcohol dehydrogenase zinc-binding domain protein</fullName>
    </submittedName>
</protein>
<dbReference type="CDD" id="cd08241">
    <property type="entry name" value="QOR1"/>
    <property type="match status" value="1"/>
</dbReference>
<dbReference type="AlphaFoldDB" id="B8IC04"/>
<dbReference type="RefSeq" id="WP_015932765.1">
    <property type="nucleotide sequence ID" value="NC_011894.1"/>
</dbReference>
<dbReference type="InterPro" id="IPR036291">
    <property type="entry name" value="NAD(P)-bd_dom_sf"/>
</dbReference>
<organism evidence="2 3">
    <name type="scientific">Methylobacterium nodulans (strain LMG 21967 / CNCM I-2342 / ORS 2060)</name>
    <dbReference type="NCBI Taxonomy" id="460265"/>
    <lineage>
        <taxon>Bacteria</taxon>
        <taxon>Pseudomonadati</taxon>
        <taxon>Pseudomonadota</taxon>
        <taxon>Alphaproteobacteria</taxon>
        <taxon>Hyphomicrobiales</taxon>
        <taxon>Methylobacteriaceae</taxon>
        <taxon>Methylobacterium</taxon>
    </lineage>
</organism>
<dbReference type="GO" id="GO:0016491">
    <property type="term" value="F:oxidoreductase activity"/>
    <property type="evidence" value="ECO:0007669"/>
    <property type="project" value="InterPro"/>
</dbReference>
<dbReference type="Pfam" id="PF08240">
    <property type="entry name" value="ADH_N"/>
    <property type="match status" value="1"/>
</dbReference>
<dbReference type="SUPFAM" id="SSF51735">
    <property type="entry name" value="NAD(P)-binding Rossmann-fold domains"/>
    <property type="match status" value="1"/>
</dbReference>
<dbReference type="Gene3D" id="3.90.180.10">
    <property type="entry name" value="Medium-chain alcohol dehydrogenases, catalytic domain"/>
    <property type="match status" value="1"/>
</dbReference>
<accession>B8IC04</accession>
<dbReference type="InterPro" id="IPR020843">
    <property type="entry name" value="ER"/>
</dbReference>
<dbReference type="Gene3D" id="3.40.50.720">
    <property type="entry name" value="NAD(P)-binding Rossmann-like Domain"/>
    <property type="match status" value="1"/>
</dbReference>
<reference evidence="2 3" key="1">
    <citation type="submission" date="2009-01" db="EMBL/GenBank/DDBJ databases">
        <title>Complete sequence of chromosome of Methylobacterium nodulans ORS 2060.</title>
        <authorList>
            <consortium name="US DOE Joint Genome Institute"/>
            <person name="Lucas S."/>
            <person name="Copeland A."/>
            <person name="Lapidus A."/>
            <person name="Glavina del Rio T."/>
            <person name="Dalin E."/>
            <person name="Tice H."/>
            <person name="Bruce D."/>
            <person name="Goodwin L."/>
            <person name="Pitluck S."/>
            <person name="Sims D."/>
            <person name="Brettin T."/>
            <person name="Detter J.C."/>
            <person name="Han C."/>
            <person name="Larimer F."/>
            <person name="Land M."/>
            <person name="Hauser L."/>
            <person name="Kyrpides N."/>
            <person name="Ivanova N."/>
            <person name="Marx C.J."/>
            <person name="Richardson P."/>
        </authorList>
    </citation>
    <scope>NUCLEOTIDE SEQUENCE [LARGE SCALE GENOMIC DNA]</scope>
    <source>
        <strain evidence="3">LMG 21967 / CNCM I-2342 / ORS 2060</strain>
    </source>
</reference>
<keyword evidence="3" id="KW-1185">Reference proteome</keyword>
<dbReference type="EMBL" id="CP001349">
    <property type="protein sequence ID" value="ACL61186.1"/>
    <property type="molecule type" value="Genomic_DNA"/>
</dbReference>
<dbReference type="InterPro" id="IPR013154">
    <property type="entry name" value="ADH-like_N"/>
</dbReference>
<dbReference type="PANTHER" id="PTHR43677">
    <property type="entry name" value="SHORT-CHAIN DEHYDROGENASE/REDUCTASE"/>
    <property type="match status" value="1"/>
</dbReference>
<dbReference type="InterPro" id="IPR013149">
    <property type="entry name" value="ADH-like_C"/>
</dbReference>
<dbReference type="HOGENOM" id="CLU_026673_3_1_5"/>
<dbReference type="SUPFAM" id="SSF50129">
    <property type="entry name" value="GroES-like"/>
    <property type="match status" value="1"/>
</dbReference>
<dbReference type="STRING" id="460265.Mnod_6401"/>
<feature type="domain" description="Enoyl reductase (ER)" evidence="1">
    <location>
        <begin position="10"/>
        <end position="322"/>
    </location>
</feature>
<dbReference type="SMART" id="SM00829">
    <property type="entry name" value="PKS_ER"/>
    <property type="match status" value="1"/>
</dbReference>
<dbReference type="InterPro" id="IPR011032">
    <property type="entry name" value="GroES-like_sf"/>
</dbReference>
<dbReference type="OrthoDB" id="4190732at2"/>
<evidence type="ECO:0000313" key="2">
    <source>
        <dbReference type="EMBL" id="ACL61186.1"/>
    </source>
</evidence>
<gene>
    <name evidence="2" type="ordered locus">Mnod_6401</name>
</gene>
<evidence type="ECO:0000313" key="3">
    <source>
        <dbReference type="Proteomes" id="UP000008207"/>
    </source>
</evidence>